<dbReference type="Gene3D" id="3.10.310.10">
    <property type="entry name" value="Diaminopimelate Epimerase, Chain A, domain 1"/>
    <property type="match status" value="2"/>
</dbReference>
<dbReference type="Proteomes" id="UP001597101">
    <property type="component" value="Unassembled WGS sequence"/>
</dbReference>
<dbReference type="SUPFAM" id="SSF54506">
    <property type="entry name" value="Diaminopimelate epimerase-like"/>
    <property type="match status" value="1"/>
</dbReference>
<proteinExistence type="inferred from homology"/>
<dbReference type="PANTHER" id="PTHR13774:SF32">
    <property type="entry name" value="ANTISENSE-ENHANCING SEQUENCE 1"/>
    <property type="match status" value="1"/>
</dbReference>
<dbReference type="PANTHER" id="PTHR13774">
    <property type="entry name" value="PHENAZINE BIOSYNTHESIS PROTEIN"/>
    <property type="match status" value="1"/>
</dbReference>
<evidence type="ECO:0000256" key="1">
    <source>
        <dbReference type="ARBA" id="ARBA00008270"/>
    </source>
</evidence>
<sequence length="300" mass="32236">MTRRFAIFDVFAEQKAGGNQLAVVYDSEGLDSDAMQTIATEFGFSETVFLAEPENGAHSARVRIFTPKNELPFAGHPTVGAAVAVAREQGIDTLGQGIVVLEENVGPMRCGVRFDEAGAFAEFDLPKIAKRLVPPGDKEKAALALGLDVADIGFENHLLSSFDGGLPYELVPVKDLDAAARAAPNMVYWRDAFGTHSHNCAYVYCRDTVGHENQFHARMFAPDSGIPEDPATGSAVSSFARAVALFDDLPDGLHSFRIEQGIEMGRPSVIQLEIDMEDGAMSGGRIGGMVRLFANGELVD</sequence>
<comment type="similarity">
    <text evidence="1">Belongs to the PhzF family.</text>
</comment>
<dbReference type="Pfam" id="PF02567">
    <property type="entry name" value="PhzC-PhzF"/>
    <property type="match status" value="1"/>
</dbReference>
<name>A0ABW3FLS1_9HYPH</name>
<accession>A0ABW3FLS1</accession>
<dbReference type="EMBL" id="JBHTJV010000025">
    <property type="protein sequence ID" value="MFD0917681.1"/>
    <property type="molecule type" value="Genomic_DNA"/>
</dbReference>
<protein>
    <submittedName>
        <fullName evidence="2">PhzF family phenazine biosynthesis protein</fullName>
    </submittedName>
</protein>
<comment type="caution">
    <text evidence="2">The sequence shown here is derived from an EMBL/GenBank/DDBJ whole genome shotgun (WGS) entry which is preliminary data.</text>
</comment>
<dbReference type="PIRSF" id="PIRSF016184">
    <property type="entry name" value="PhzC_PhzF"/>
    <property type="match status" value="1"/>
</dbReference>
<dbReference type="NCBIfam" id="TIGR00654">
    <property type="entry name" value="PhzF_family"/>
    <property type="match status" value="1"/>
</dbReference>
<dbReference type="InterPro" id="IPR003719">
    <property type="entry name" value="Phenazine_PhzF-like"/>
</dbReference>
<organism evidence="2 3">
    <name type="scientific">Pseudahrensia aquimaris</name>
    <dbReference type="NCBI Taxonomy" id="744461"/>
    <lineage>
        <taxon>Bacteria</taxon>
        <taxon>Pseudomonadati</taxon>
        <taxon>Pseudomonadota</taxon>
        <taxon>Alphaproteobacteria</taxon>
        <taxon>Hyphomicrobiales</taxon>
        <taxon>Ahrensiaceae</taxon>
        <taxon>Pseudahrensia</taxon>
    </lineage>
</organism>
<gene>
    <name evidence="2" type="ORF">ACFQ14_14860</name>
</gene>
<reference evidence="3" key="1">
    <citation type="journal article" date="2019" name="Int. J. Syst. Evol. Microbiol.">
        <title>The Global Catalogue of Microorganisms (GCM) 10K type strain sequencing project: providing services to taxonomists for standard genome sequencing and annotation.</title>
        <authorList>
            <consortium name="The Broad Institute Genomics Platform"/>
            <consortium name="The Broad Institute Genome Sequencing Center for Infectious Disease"/>
            <person name="Wu L."/>
            <person name="Ma J."/>
        </authorList>
    </citation>
    <scope>NUCLEOTIDE SEQUENCE [LARGE SCALE GENOMIC DNA]</scope>
    <source>
        <strain evidence="3">CCUG 60023</strain>
    </source>
</reference>
<evidence type="ECO:0000313" key="2">
    <source>
        <dbReference type="EMBL" id="MFD0917681.1"/>
    </source>
</evidence>
<evidence type="ECO:0000313" key="3">
    <source>
        <dbReference type="Proteomes" id="UP001597101"/>
    </source>
</evidence>
<keyword evidence="3" id="KW-1185">Reference proteome</keyword>
<dbReference type="RefSeq" id="WP_377213536.1">
    <property type="nucleotide sequence ID" value="NZ_JBHTJV010000025.1"/>
</dbReference>